<reference evidence="3" key="1">
    <citation type="journal article" date="2019" name="Int. J. Syst. Evol. Microbiol.">
        <title>The Global Catalogue of Microorganisms (GCM) 10K type strain sequencing project: providing services to taxonomists for standard genome sequencing and annotation.</title>
        <authorList>
            <consortium name="The Broad Institute Genomics Platform"/>
            <consortium name="The Broad Institute Genome Sequencing Center for Infectious Disease"/>
            <person name="Wu L."/>
            <person name="Ma J."/>
        </authorList>
    </citation>
    <scope>NUCLEOTIDE SEQUENCE [LARGE SCALE GENOMIC DNA]</scope>
    <source>
        <strain evidence="3">KCTC 52438</strain>
    </source>
</reference>
<organism evidence="2 3">
    <name type="scientific">Litoribrevibacter euphylliae</name>
    <dbReference type="NCBI Taxonomy" id="1834034"/>
    <lineage>
        <taxon>Bacteria</taxon>
        <taxon>Pseudomonadati</taxon>
        <taxon>Pseudomonadota</taxon>
        <taxon>Gammaproteobacteria</taxon>
        <taxon>Oceanospirillales</taxon>
        <taxon>Oceanospirillaceae</taxon>
        <taxon>Litoribrevibacter</taxon>
    </lineage>
</organism>
<keyword evidence="3" id="KW-1185">Reference proteome</keyword>
<dbReference type="EMBL" id="JBHRSZ010000004">
    <property type="protein sequence ID" value="MFC3151315.1"/>
    <property type="molecule type" value="Genomic_DNA"/>
</dbReference>
<gene>
    <name evidence="2" type="ORF">ACFOEK_09785</name>
</gene>
<dbReference type="InterPro" id="IPR027373">
    <property type="entry name" value="RHH_dom"/>
</dbReference>
<dbReference type="RefSeq" id="WP_386719849.1">
    <property type="nucleotide sequence ID" value="NZ_JBHRSZ010000004.1"/>
</dbReference>
<evidence type="ECO:0000313" key="2">
    <source>
        <dbReference type="EMBL" id="MFC3151315.1"/>
    </source>
</evidence>
<name>A0ABV7HFR4_9GAMM</name>
<accession>A0ABV7HFR4</accession>
<dbReference type="Proteomes" id="UP001595476">
    <property type="component" value="Unassembled WGS sequence"/>
</dbReference>
<evidence type="ECO:0000259" key="1">
    <source>
        <dbReference type="Pfam" id="PF13467"/>
    </source>
</evidence>
<comment type="caution">
    <text evidence="2">The sequence shown here is derived from an EMBL/GenBank/DDBJ whole genome shotgun (WGS) entry which is preliminary data.</text>
</comment>
<proteinExistence type="predicted"/>
<dbReference type="Pfam" id="PF13467">
    <property type="entry name" value="RHH_4"/>
    <property type="match status" value="1"/>
</dbReference>
<dbReference type="InterPro" id="IPR038268">
    <property type="entry name" value="RHH_sf"/>
</dbReference>
<dbReference type="Gene3D" id="1.10.3990.20">
    <property type="entry name" value="protein bp1543"/>
    <property type="match status" value="1"/>
</dbReference>
<evidence type="ECO:0000313" key="3">
    <source>
        <dbReference type="Proteomes" id="UP001595476"/>
    </source>
</evidence>
<protein>
    <submittedName>
        <fullName evidence="2">Ribbon-helix-helix domain-containing protein</fullName>
    </submittedName>
</protein>
<feature type="domain" description="Ribbon-helix-helix" evidence="1">
    <location>
        <begin position="16"/>
        <end position="83"/>
    </location>
</feature>
<sequence>MCQLFINADESLWVSKTRSLRVDGVVTSVRLENFFWDVLEELASRDGMTVTQMISKLYLESMDAEHDISNFSSFLRVCCGRYLSMTSDGLLQRDLNEPLESVDSSRLLKEEQAHSELRQTRRQKQGQTLN</sequence>